<dbReference type="Pfam" id="PF00350">
    <property type="entry name" value="Dynamin_N"/>
    <property type="match status" value="1"/>
</dbReference>
<dbReference type="InterPro" id="IPR030381">
    <property type="entry name" value="G_DYNAMIN_dom"/>
</dbReference>
<evidence type="ECO:0000256" key="11">
    <source>
        <dbReference type="ARBA" id="ARBA00023136"/>
    </source>
</evidence>
<gene>
    <name evidence="18" type="primary">LOC105427871</name>
</gene>
<evidence type="ECO:0000256" key="7">
    <source>
        <dbReference type="ARBA" id="ARBA00022801"/>
    </source>
</evidence>
<dbReference type="SMART" id="SM00302">
    <property type="entry name" value="GED"/>
    <property type="match status" value="1"/>
</dbReference>
<dbReference type="FunFam" id="1.20.120.1240:FF:000001">
    <property type="entry name" value="Dynamin 1 like"/>
    <property type="match status" value="1"/>
</dbReference>
<protein>
    <recommendedName>
        <fullName evidence="3">dynamin GTPase</fullName>
        <ecNumber evidence="3">3.6.5.5</ecNumber>
    </recommendedName>
</protein>
<comment type="similarity">
    <text evidence="13">Belongs to the TRAFAC class dynamin-like GTPase superfamily. Dynamin/Fzo/YdjA family.</text>
</comment>
<evidence type="ECO:0000256" key="2">
    <source>
        <dbReference type="ARBA" id="ARBA00004514"/>
    </source>
</evidence>
<dbReference type="PROSITE" id="PS00410">
    <property type="entry name" value="G_DYNAMIN_1"/>
    <property type="match status" value="1"/>
</dbReference>
<dbReference type="InterPro" id="IPR022812">
    <property type="entry name" value="Dynamin"/>
</dbReference>
<proteinExistence type="inferred from homology"/>
<dbReference type="PROSITE" id="PS51718">
    <property type="entry name" value="G_DYNAMIN_2"/>
    <property type="match status" value="1"/>
</dbReference>
<dbReference type="Pfam" id="PF01031">
    <property type="entry name" value="Dynamin_M"/>
    <property type="match status" value="1"/>
</dbReference>
<organism evidence="17 18">
    <name type="scientific">Pogonomyrmex barbatus</name>
    <name type="common">red harvester ant</name>
    <dbReference type="NCBI Taxonomy" id="144034"/>
    <lineage>
        <taxon>Eukaryota</taxon>
        <taxon>Metazoa</taxon>
        <taxon>Ecdysozoa</taxon>
        <taxon>Arthropoda</taxon>
        <taxon>Hexapoda</taxon>
        <taxon>Insecta</taxon>
        <taxon>Pterygota</taxon>
        <taxon>Neoptera</taxon>
        <taxon>Endopterygota</taxon>
        <taxon>Hymenoptera</taxon>
        <taxon>Apocrita</taxon>
        <taxon>Aculeata</taxon>
        <taxon>Formicoidea</taxon>
        <taxon>Formicidae</taxon>
        <taxon>Myrmicinae</taxon>
        <taxon>Pogonomyrmex</taxon>
    </lineage>
</organism>
<feature type="region of interest" description="Disordered" evidence="14">
    <location>
        <begin position="579"/>
        <end position="608"/>
    </location>
</feature>
<accession>A0A6I9X1J9</accession>
<dbReference type="SMART" id="SM00053">
    <property type="entry name" value="DYNc"/>
    <property type="match status" value="1"/>
</dbReference>
<dbReference type="KEGG" id="pbar:105427871"/>
<dbReference type="GO" id="GO:0005525">
    <property type="term" value="F:GTP binding"/>
    <property type="evidence" value="ECO:0007669"/>
    <property type="project" value="UniProtKB-KW"/>
</dbReference>
<keyword evidence="7" id="KW-0378">Hydrolase</keyword>
<dbReference type="CDD" id="cd08771">
    <property type="entry name" value="DLP_1"/>
    <property type="match status" value="1"/>
</dbReference>
<dbReference type="FunFam" id="3.40.50.300:FF:000172">
    <property type="entry name" value="Dynamin-1-like protein isoform 1"/>
    <property type="match status" value="1"/>
</dbReference>
<dbReference type="GO" id="GO:0005874">
    <property type="term" value="C:microtubule"/>
    <property type="evidence" value="ECO:0007669"/>
    <property type="project" value="TreeGrafter"/>
</dbReference>
<dbReference type="InterPro" id="IPR027417">
    <property type="entry name" value="P-loop_NTPase"/>
</dbReference>
<keyword evidence="10 13" id="KW-0342">GTP-binding</keyword>
<dbReference type="RefSeq" id="XP_011638146.1">
    <property type="nucleotide sequence ID" value="XM_011639844.2"/>
</dbReference>
<comment type="catalytic activity">
    <reaction evidence="12">
        <text>GTP + H2O = GDP + phosphate + H(+)</text>
        <dbReference type="Rhea" id="RHEA:19669"/>
        <dbReference type="ChEBI" id="CHEBI:15377"/>
        <dbReference type="ChEBI" id="CHEBI:15378"/>
        <dbReference type="ChEBI" id="CHEBI:37565"/>
        <dbReference type="ChEBI" id="CHEBI:43474"/>
        <dbReference type="ChEBI" id="CHEBI:58189"/>
        <dbReference type="EC" id="3.6.5.5"/>
    </reaction>
</comment>
<evidence type="ECO:0000256" key="4">
    <source>
        <dbReference type="ARBA" id="ARBA00022490"/>
    </source>
</evidence>
<keyword evidence="9" id="KW-0496">Mitochondrion</keyword>
<evidence type="ECO:0000256" key="10">
    <source>
        <dbReference type="ARBA" id="ARBA00023134"/>
    </source>
</evidence>
<dbReference type="CTD" id="33445"/>
<dbReference type="EC" id="3.6.5.5" evidence="3"/>
<sequence>MEALIPVINKLQDVFNTVGATVLQLPQIVVLGTQSSGKSSVIESLVGRSFLPRGTGIVTRRPLILQLVYTPKDDREHRNAENGTLDLEEWGMFLHTKNRIYKDFDDIRMEIEAETDRMAGANKGICPEPINLKIFSTSVVNLTLIDLPGITKVPVGDQPEDIEAQIRDLVLKYICSPNSIILAVVTANTDMATSESLKLSKDVDPDGRRTLAVVTKLDLMDAGTDAIEILCGRVIPVKLGIIGVVNRSQQDIMNNKSIQEALKDEATFLQRKYPTLANRNGTPYLAKTLNRLLMQHIRDCLPELKNRVNTMVAQYQTLLNSYGGDVEDKSQTLLQIITKFANSYCATIEGTARNIETTELCGGARICYIFHETFGKTLDSINPLADLSKVDILTAIRNATGPRPALFVPEVSFELLVKRQIRKLEDPSLRCVELVHEEMQSIIQHCGTEVQQEMLRFPKLHERIVDVVTQLLRRRLPPTNSMVENLVAIELAYINTKHPDFHKDAAFVSSLLKDADVDHLKHNKQLTSTSNTIISNNTIPKSRWIKNHDETNSVSDQIKEQQGQQNHWLLSNLLLQGRSESTSSADGSPIRIRESSNSPHPNPDINPAIELQKASPQQKPVNLLPAVPIQSSRKLSDREQRDCDIIERLIRSYFYIVRKSIQDSVPKAVMHFLVNYVKDNLQSELVTHLYKSDQAEALLIESEHIAVRRKETADMLKALTQAGHIISEIRETHMW</sequence>
<evidence type="ECO:0000256" key="13">
    <source>
        <dbReference type="RuleBase" id="RU003932"/>
    </source>
</evidence>
<evidence type="ECO:0000256" key="8">
    <source>
        <dbReference type="ARBA" id="ARBA00023121"/>
    </source>
</evidence>
<evidence type="ECO:0000256" key="1">
    <source>
        <dbReference type="ARBA" id="ARBA00004294"/>
    </source>
</evidence>
<evidence type="ECO:0000313" key="17">
    <source>
        <dbReference type="Proteomes" id="UP000504615"/>
    </source>
</evidence>
<dbReference type="PROSITE" id="PS51388">
    <property type="entry name" value="GED"/>
    <property type="match status" value="1"/>
</dbReference>
<name>A0A6I9X1J9_9HYME</name>
<evidence type="ECO:0000256" key="3">
    <source>
        <dbReference type="ARBA" id="ARBA00011980"/>
    </source>
</evidence>
<dbReference type="Gene3D" id="3.40.50.300">
    <property type="entry name" value="P-loop containing nucleotide triphosphate hydrolases"/>
    <property type="match status" value="1"/>
</dbReference>
<dbReference type="GO" id="GO:0008289">
    <property type="term" value="F:lipid binding"/>
    <property type="evidence" value="ECO:0007669"/>
    <property type="project" value="UniProtKB-KW"/>
</dbReference>
<dbReference type="GO" id="GO:0000266">
    <property type="term" value="P:mitochondrial fission"/>
    <property type="evidence" value="ECO:0007669"/>
    <property type="project" value="TreeGrafter"/>
</dbReference>
<reference evidence="18" key="1">
    <citation type="submission" date="2025-08" db="UniProtKB">
        <authorList>
            <consortium name="RefSeq"/>
        </authorList>
    </citation>
    <scope>IDENTIFICATION</scope>
</reference>
<dbReference type="GO" id="GO:0048312">
    <property type="term" value="P:intracellular distribution of mitochondria"/>
    <property type="evidence" value="ECO:0007669"/>
    <property type="project" value="TreeGrafter"/>
</dbReference>
<keyword evidence="11" id="KW-0472">Membrane</keyword>
<dbReference type="GO" id="GO:0005741">
    <property type="term" value="C:mitochondrial outer membrane"/>
    <property type="evidence" value="ECO:0007669"/>
    <property type="project" value="UniProtKB-SubCell"/>
</dbReference>
<evidence type="ECO:0000259" key="15">
    <source>
        <dbReference type="PROSITE" id="PS51388"/>
    </source>
</evidence>
<dbReference type="GeneID" id="105427871"/>
<keyword evidence="5 13" id="KW-0547">Nucleotide-binding</keyword>
<dbReference type="InterPro" id="IPR045063">
    <property type="entry name" value="Dynamin_N"/>
</dbReference>
<dbReference type="OrthoDB" id="5061070at2759"/>
<dbReference type="PANTHER" id="PTHR11566:SF21">
    <property type="entry name" value="DYNAMIN RELATED PROTEIN 1, ISOFORM A"/>
    <property type="match status" value="1"/>
</dbReference>
<keyword evidence="8" id="KW-0446">Lipid-binding</keyword>
<dbReference type="InterPro" id="IPR001401">
    <property type="entry name" value="Dynamin_GTPase"/>
</dbReference>
<dbReference type="Gene3D" id="1.20.120.1240">
    <property type="entry name" value="Dynamin, middle domain"/>
    <property type="match status" value="1"/>
</dbReference>
<keyword evidence="6" id="KW-1000">Mitochondrion outer membrane</keyword>
<dbReference type="PANTHER" id="PTHR11566">
    <property type="entry name" value="DYNAMIN"/>
    <property type="match status" value="1"/>
</dbReference>
<keyword evidence="4" id="KW-0963">Cytoplasm</keyword>
<keyword evidence="17" id="KW-1185">Reference proteome</keyword>
<evidence type="ECO:0000256" key="9">
    <source>
        <dbReference type="ARBA" id="ARBA00023128"/>
    </source>
</evidence>
<dbReference type="GO" id="GO:0005829">
    <property type="term" value="C:cytosol"/>
    <property type="evidence" value="ECO:0007669"/>
    <property type="project" value="UniProtKB-SubCell"/>
</dbReference>
<feature type="domain" description="Dynamin-type G" evidence="16">
    <location>
        <begin position="22"/>
        <end position="302"/>
    </location>
</feature>
<evidence type="ECO:0000313" key="18">
    <source>
        <dbReference type="RefSeq" id="XP_011638146.1"/>
    </source>
</evidence>
<dbReference type="InterPro" id="IPR000375">
    <property type="entry name" value="Dynamin_stalk"/>
</dbReference>
<comment type="subcellular location">
    <subcellularLocation>
        <location evidence="2">Cytoplasm</location>
        <location evidence="2">Cytosol</location>
    </subcellularLocation>
    <subcellularLocation>
        <location evidence="1">Mitochondrion outer membrane</location>
    </subcellularLocation>
</comment>
<dbReference type="InterPro" id="IPR003130">
    <property type="entry name" value="GED"/>
</dbReference>
<dbReference type="PRINTS" id="PR00195">
    <property type="entry name" value="DYNAMIN"/>
</dbReference>
<feature type="domain" description="GED" evidence="15">
    <location>
        <begin position="643"/>
        <end position="734"/>
    </location>
</feature>
<evidence type="ECO:0000259" key="16">
    <source>
        <dbReference type="PROSITE" id="PS51718"/>
    </source>
</evidence>
<dbReference type="InterPro" id="IPR020850">
    <property type="entry name" value="GED_dom"/>
</dbReference>
<dbReference type="InterPro" id="IPR019762">
    <property type="entry name" value="Dynamin_GTPase_CS"/>
</dbReference>
<dbReference type="Proteomes" id="UP000504615">
    <property type="component" value="Unplaced"/>
</dbReference>
<dbReference type="SUPFAM" id="SSF52540">
    <property type="entry name" value="P-loop containing nucleoside triphosphate hydrolases"/>
    <property type="match status" value="1"/>
</dbReference>
<dbReference type="GO" id="GO:0016559">
    <property type="term" value="P:peroxisome fission"/>
    <property type="evidence" value="ECO:0007669"/>
    <property type="project" value="TreeGrafter"/>
</dbReference>
<evidence type="ECO:0000256" key="12">
    <source>
        <dbReference type="ARBA" id="ARBA00048040"/>
    </source>
</evidence>
<evidence type="ECO:0000256" key="14">
    <source>
        <dbReference type="SAM" id="MobiDB-lite"/>
    </source>
</evidence>
<dbReference type="Pfam" id="PF02212">
    <property type="entry name" value="GED"/>
    <property type="match status" value="1"/>
</dbReference>
<dbReference type="GO" id="GO:0008017">
    <property type="term" value="F:microtubule binding"/>
    <property type="evidence" value="ECO:0007669"/>
    <property type="project" value="TreeGrafter"/>
</dbReference>
<dbReference type="GO" id="GO:0003924">
    <property type="term" value="F:GTPase activity"/>
    <property type="evidence" value="ECO:0007669"/>
    <property type="project" value="InterPro"/>
</dbReference>
<dbReference type="AlphaFoldDB" id="A0A6I9X1J9"/>
<dbReference type="GO" id="GO:0006897">
    <property type="term" value="P:endocytosis"/>
    <property type="evidence" value="ECO:0007669"/>
    <property type="project" value="TreeGrafter"/>
</dbReference>
<evidence type="ECO:0000256" key="6">
    <source>
        <dbReference type="ARBA" id="ARBA00022787"/>
    </source>
</evidence>
<evidence type="ECO:0000256" key="5">
    <source>
        <dbReference type="ARBA" id="ARBA00022741"/>
    </source>
</evidence>